<keyword evidence="4 6" id="KW-0371">Homeobox</keyword>
<sequence>MSYIHYNGTAGFSSFCTAHRMLPSPTWLYGQRYLYHGFQDSGHGANLENEKRFQVGLCPTGIERSASEDSGCSRDSKKGDTANCSGDPDADPNGTDVWWKLQSSRKKRCPYSKVQLLELEKEFLYNMYITREQRGEIARKVNLTDRQVKIWFQNRRMKMKRMKQRHEEEAFRAHSGTGLETDLN</sequence>
<dbReference type="SUPFAM" id="SSF46689">
    <property type="entry name" value="Homeodomain-like"/>
    <property type="match status" value="1"/>
</dbReference>
<gene>
    <name evidence="11" type="primary">LOC118432725</name>
</gene>
<proteinExistence type="inferred from homology"/>
<evidence type="ECO:0000256" key="2">
    <source>
        <dbReference type="ARBA" id="ARBA00006317"/>
    </source>
</evidence>
<dbReference type="InterPro" id="IPR001356">
    <property type="entry name" value="HD"/>
</dbReference>
<dbReference type="PANTHER" id="PTHR45874">
    <property type="entry name" value="HOMEOBOX PROTEIN ABDOMINAL-B"/>
    <property type="match status" value="1"/>
</dbReference>
<evidence type="ECO:0000313" key="11">
    <source>
        <dbReference type="RefSeq" id="XP_035700229.1"/>
    </source>
</evidence>
<dbReference type="Pfam" id="PF00046">
    <property type="entry name" value="Homeodomain"/>
    <property type="match status" value="1"/>
</dbReference>
<keyword evidence="5 6" id="KW-0539">Nucleus</keyword>
<comment type="similarity">
    <text evidence="2">Belongs to the Abd-B homeobox family.</text>
</comment>
<evidence type="ECO:0000259" key="9">
    <source>
        <dbReference type="PROSITE" id="PS50071"/>
    </source>
</evidence>
<feature type="compositionally biased region" description="Basic and acidic residues" evidence="8">
    <location>
        <begin position="65"/>
        <end position="80"/>
    </location>
</feature>
<feature type="domain" description="Homeobox" evidence="9">
    <location>
        <begin position="102"/>
        <end position="162"/>
    </location>
</feature>
<keyword evidence="10" id="KW-1185">Reference proteome</keyword>
<evidence type="ECO:0000256" key="6">
    <source>
        <dbReference type="PROSITE-ProRule" id="PRU00108"/>
    </source>
</evidence>
<dbReference type="InterPro" id="IPR020479">
    <property type="entry name" value="HD_metazoa"/>
</dbReference>
<dbReference type="OrthoDB" id="6159439at2759"/>
<protein>
    <submittedName>
        <fullName evidence="11">Homeobox protein Hox-A9-like</fullName>
    </submittedName>
</protein>
<dbReference type="GeneID" id="118432725"/>
<keyword evidence="3 6" id="KW-0238">DNA-binding</keyword>
<dbReference type="Proteomes" id="UP000001554">
    <property type="component" value="Chromosome 16"/>
</dbReference>
<comment type="subcellular location">
    <subcellularLocation>
        <location evidence="1 6 7">Nucleus</location>
    </subcellularLocation>
</comment>
<evidence type="ECO:0000256" key="7">
    <source>
        <dbReference type="RuleBase" id="RU000682"/>
    </source>
</evidence>
<evidence type="ECO:0000256" key="3">
    <source>
        <dbReference type="ARBA" id="ARBA00023125"/>
    </source>
</evidence>
<dbReference type="GO" id="GO:0000978">
    <property type="term" value="F:RNA polymerase II cis-regulatory region sequence-specific DNA binding"/>
    <property type="evidence" value="ECO:0000318"/>
    <property type="project" value="GO_Central"/>
</dbReference>
<dbReference type="PANTHER" id="PTHR45874:SF4">
    <property type="entry name" value="HOMEOBOX PROTEIN ABDOMINAL-B"/>
    <property type="match status" value="1"/>
</dbReference>
<dbReference type="GO" id="GO:0006357">
    <property type="term" value="P:regulation of transcription by RNA polymerase II"/>
    <property type="evidence" value="ECO:0000318"/>
    <property type="project" value="GO_Central"/>
</dbReference>
<evidence type="ECO:0000256" key="1">
    <source>
        <dbReference type="ARBA" id="ARBA00004123"/>
    </source>
</evidence>
<name>A0A9J7MFD5_BRAFL</name>
<dbReference type="CDD" id="cd00086">
    <property type="entry name" value="homeodomain"/>
    <property type="match status" value="1"/>
</dbReference>
<dbReference type="KEGG" id="bfo:118432725"/>
<dbReference type="AlphaFoldDB" id="A0A9J7MFD5"/>
<reference evidence="10" key="1">
    <citation type="journal article" date="2020" name="Nat. Ecol. Evol.">
        <title>Deeply conserved synteny resolves early events in vertebrate evolution.</title>
        <authorList>
            <person name="Simakov O."/>
            <person name="Marletaz F."/>
            <person name="Yue J.X."/>
            <person name="O'Connell B."/>
            <person name="Jenkins J."/>
            <person name="Brandt A."/>
            <person name="Calef R."/>
            <person name="Tung C.H."/>
            <person name="Huang T.K."/>
            <person name="Schmutz J."/>
            <person name="Satoh N."/>
            <person name="Yu J.K."/>
            <person name="Putnam N.H."/>
            <person name="Green R.E."/>
            <person name="Rokhsar D.S."/>
        </authorList>
    </citation>
    <scope>NUCLEOTIDE SEQUENCE [LARGE SCALE GENOMIC DNA]</scope>
    <source>
        <strain evidence="10">S238N-H82</strain>
    </source>
</reference>
<feature type="region of interest" description="Disordered" evidence="8">
    <location>
        <begin position="65"/>
        <end position="89"/>
    </location>
</feature>
<dbReference type="GO" id="GO:0005634">
    <property type="term" value="C:nucleus"/>
    <property type="evidence" value="ECO:0000318"/>
    <property type="project" value="GO_Central"/>
</dbReference>
<dbReference type="PRINTS" id="PR00024">
    <property type="entry name" value="HOMEOBOX"/>
</dbReference>
<accession>A0A9J7MFD5</accession>
<evidence type="ECO:0000313" key="10">
    <source>
        <dbReference type="Proteomes" id="UP000001554"/>
    </source>
</evidence>
<feature type="DNA-binding region" description="Homeobox" evidence="6">
    <location>
        <begin position="104"/>
        <end position="163"/>
    </location>
</feature>
<dbReference type="PROSITE" id="PS00027">
    <property type="entry name" value="HOMEOBOX_1"/>
    <property type="match status" value="1"/>
</dbReference>
<dbReference type="RefSeq" id="XP_035700229.1">
    <property type="nucleotide sequence ID" value="XM_035844336.1"/>
</dbReference>
<dbReference type="InterPro" id="IPR009057">
    <property type="entry name" value="Homeodomain-like_sf"/>
</dbReference>
<evidence type="ECO:0000256" key="4">
    <source>
        <dbReference type="ARBA" id="ARBA00023155"/>
    </source>
</evidence>
<dbReference type="InterPro" id="IPR017970">
    <property type="entry name" value="Homeobox_CS"/>
</dbReference>
<reference evidence="11" key="2">
    <citation type="submission" date="2025-08" db="UniProtKB">
        <authorList>
            <consortium name="RefSeq"/>
        </authorList>
    </citation>
    <scope>IDENTIFICATION</scope>
    <source>
        <strain evidence="11">S238N-H82</strain>
        <tissue evidence="11">Testes</tissue>
    </source>
</reference>
<dbReference type="SMART" id="SM00389">
    <property type="entry name" value="HOX"/>
    <property type="match status" value="1"/>
</dbReference>
<dbReference type="GO" id="GO:0000981">
    <property type="term" value="F:DNA-binding transcription factor activity, RNA polymerase II-specific"/>
    <property type="evidence" value="ECO:0000318"/>
    <property type="project" value="GO_Central"/>
</dbReference>
<evidence type="ECO:0000256" key="8">
    <source>
        <dbReference type="SAM" id="MobiDB-lite"/>
    </source>
</evidence>
<dbReference type="Gene3D" id="1.10.10.60">
    <property type="entry name" value="Homeodomain-like"/>
    <property type="match status" value="1"/>
</dbReference>
<dbReference type="PROSITE" id="PS50071">
    <property type="entry name" value="HOMEOBOX_2"/>
    <property type="match status" value="1"/>
</dbReference>
<evidence type="ECO:0000256" key="5">
    <source>
        <dbReference type="ARBA" id="ARBA00023242"/>
    </source>
</evidence>
<organism evidence="10 11">
    <name type="scientific">Branchiostoma floridae</name>
    <name type="common">Florida lancelet</name>
    <name type="synonym">Amphioxus</name>
    <dbReference type="NCBI Taxonomy" id="7739"/>
    <lineage>
        <taxon>Eukaryota</taxon>
        <taxon>Metazoa</taxon>
        <taxon>Chordata</taxon>
        <taxon>Cephalochordata</taxon>
        <taxon>Leptocardii</taxon>
        <taxon>Amphioxiformes</taxon>
        <taxon>Branchiostomatidae</taxon>
        <taxon>Branchiostoma</taxon>
    </lineage>
</organism>
<dbReference type="OMA" id="MYITREQ"/>
<dbReference type="InterPro" id="IPR046333">
    <property type="entry name" value="HXA10/ABDB-like"/>
</dbReference>